<comment type="caution">
    <text evidence="1">The sequence shown here is derived from an EMBL/GenBank/DDBJ whole genome shotgun (WGS) entry which is preliminary data.</text>
</comment>
<protein>
    <submittedName>
        <fullName evidence="1">Uncharacterized protein</fullName>
    </submittedName>
</protein>
<organism evidence="1 2">
    <name type="scientific">Lactobacillus gasseri 224-1</name>
    <dbReference type="NCBI Taxonomy" id="679196"/>
    <lineage>
        <taxon>Bacteria</taxon>
        <taxon>Bacillati</taxon>
        <taxon>Bacillota</taxon>
        <taxon>Bacilli</taxon>
        <taxon>Lactobacillales</taxon>
        <taxon>Lactobacillaceae</taxon>
        <taxon>Lactobacillus</taxon>
    </lineage>
</organism>
<dbReference type="AlphaFoldDB" id="D1YL80"/>
<dbReference type="EMBL" id="ADFT01000034">
    <property type="protein sequence ID" value="EFB61984.1"/>
    <property type="molecule type" value="Genomic_DNA"/>
</dbReference>
<reference evidence="1 2" key="1">
    <citation type="submission" date="2009-12" db="EMBL/GenBank/DDBJ databases">
        <title>Genome Sequence of Lactobacillus gasseri 224-1.</title>
        <authorList>
            <person name="Durkin A.S."/>
            <person name="Madupu R."/>
            <person name="Torralba M."/>
            <person name="Methe B."/>
            <person name="Sutton G."/>
            <person name="Strausberg R.L."/>
            <person name="Nelson K.E."/>
        </authorList>
    </citation>
    <scope>NUCLEOTIDE SEQUENCE [LARGE SCALE GENOMIC DNA]</scope>
    <source>
        <strain evidence="1 2">224-1</strain>
    </source>
</reference>
<dbReference type="Proteomes" id="UP000003684">
    <property type="component" value="Unassembled WGS sequence"/>
</dbReference>
<evidence type="ECO:0000313" key="2">
    <source>
        <dbReference type="Proteomes" id="UP000003684"/>
    </source>
</evidence>
<proteinExistence type="predicted"/>
<dbReference type="Gene3D" id="3.90.1150.50">
    <property type="entry name" value="Transcription-repair-coupling factor, D7 domain"/>
    <property type="match status" value="1"/>
</dbReference>
<accession>D1YL80</accession>
<sequence>MENLLNVSKVKADADLAQVVAINQKSNDKLQIIFNNRASEELEGPNIFKALEHVSLRARINMDPQKRMNVMLELEKR</sequence>
<dbReference type="InterPro" id="IPR037235">
    <property type="entry name" value="TRCF-like_C_D7"/>
</dbReference>
<name>D1YL80_LACGS</name>
<gene>
    <name evidence="1" type="ORF">HMPREF9209_1919</name>
</gene>
<evidence type="ECO:0000313" key="1">
    <source>
        <dbReference type="EMBL" id="EFB61984.1"/>
    </source>
</evidence>